<dbReference type="Proteomes" id="UP001152321">
    <property type="component" value="Unassembled WGS sequence"/>
</dbReference>
<dbReference type="Pfam" id="PF00892">
    <property type="entry name" value="EamA"/>
    <property type="match status" value="2"/>
</dbReference>
<organism evidence="8 9">
    <name type="scientific">Bdellovibrio svalbardensis</name>
    <dbReference type="NCBI Taxonomy" id="2972972"/>
    <lineage>
        <taxon>Bacteria</taxon>
        <taxon>Pseudomonadati</taxon>
        <taxon>Bdellovibrionota</taxon>
        <taxon>Bdellovibrionia</taxon>
        <taxon>Bdellovibrionales</taxon>
        <taxon>Pseudobdellovibrionaceae</taxon>
        <taxon>Bdellovibrio</taxon>
    </lineage>
</organism>
<evidence type="ECO:0000313" key="8">
    <source>
        <dbReference type="EMBL" id="MDG0815216.1"/>
    </source>
</evidence>
<feature type="transmembrane region" description="Helical" evidence="6">
    <location>
        <begin position="90"/>
        <end position="108"/>
    </location>
</feature>
<evidence type="ECO:0000256" key="5">
    <source>
        <dbReference type="ARBA" id="ARBA00023136"/>
    </source>
</evidence>
<dbReference type="PANTHER" id="PTHR42920:SF5">
    <property type="entry name" value="EAMA DOMAIN-CONTAINING PROTEIN"/>
    <property type="match status" value="1"/>
</dbReference>
<name>A0ABT6DEF0_9BACT</name>
<feature type="domain" description="EamA" evidence="7">
    <location>
        <begin position="5"/>
        <end position="126"/>
    </location>
</feature>
<keyword evidence="5 6" id="KW-0472">Membrane</keyword>
<feature type="transmembrane region" description="Helical" evidence="6">
    <location>
        <begin position="34"/>
        <end position="52"/>
    </location>
</feature>
<reference evidence="8" key="1">
    <citation type="submission" date="2022-08" db="EMBL/GenBank/DDBJ databases">
        <title>Novel Bdellovibrio Species Isolated from Svalbard: Designation Bdellovibrio svalbardensis.</title>
        <authorList>
            <person name="Mitchell R.J."/>
            <person name="Choi S.Y."/>
        </authorList>
    </citation>
    <scope>NUCLEOTIDE SEQUENCE</scope>
    <source>
        <strain evidence="8">PAP01</strain>
    </source>
</reference>
<feature type="transmembrane region" description="Helical" evidence="6">
    <location>
        <begin position="138"/>
        <end position="160"/>
    </location>
</feature>
<keyword evidence="3 6" id="KW-0812">Transmembrane</keyword>
<evidence type="ECO:0000313" key="9">
    <source>
        <dbReference type="Proteomes" id="UP001152321"/>
    </source>
</evidence>
<evidence type="ECO:0000256" key="4">
    <source>
        <dbReference type="ARBA" id="ARBA00022989"/>
    </source>
</evidence>
<feature type="transmembrane region" description="Helical" evidence="6">
    <location>
        <begin position="201"/>
        <end position="219"/>
    </location>
</feature>
<protein>
    <submittedName>
        <fullName evidence="8">DMT family transporter</fullName>
    </submittedName>
</protein>
<feature type="transmembrane region" description="Helical" evidence="6">
    <location>
        <begin position="231"/>
        <end position="251"/>
    </location>
</feature>
<evidence type="ECO:0000256" key="3">
    <source>
        <dbReference type="ARBA" id="ARBA00022692"/>
    </source>
</evidence>
<accession>A0ABT6DEF0</accession>
<feature type="transmembrane region" description="Helical" evidence="6">
    <location>
        <begin position="64"/>
        <end position="84"/>
    </location>
</feature>
<feature type="domain" description="EamA" evidence="7">
    <location>
        <begin position="141"/>
        <end position="272"/>
    </location>
</feature>
<gene>
    <name evidence="8" type="ORF">NWE73_02510</name>
</gene>
<evidence type="ECO:0000256" key="6">
    <source>
        <dbReference type="SAM" id="Phobius"/>
    </source>
</evidence>
<dbReference type="EMBL" id="JANRMI010000001">
    <property type="protein sequence ID" value="MDG0815216.1"/>
    <property type="molecule type" value="Genomic_DNA"/>
</dbReference>
<dbReference type="InterPro" id="IPR000620">
    <property type="entry name" value="EamA_dom"/>
</dbReference>
<dbReference type="PANTHER" id="PTHR42920">
    <property type="entry name" value="OS03G0707200 PROTEIN-RELATED"/>
    <property type="match status" value="1"/>
</dbReference>
<evidence type="ECO:0000259" key="7">
    <source>
        <dbReference type="Pfam" id="PF00892"/>
    </source>
</evidence>
<comment type="caution">
    <text evidence="8">The sequence shown here is derived from an EMBL/GenBank/DDBJ whole genome shotgun (WGS) entry which is preliminary data.</text>
</comment>
<sequence length="286" mass="30792">MEKLKSIIWVFIAILSIQGGATFAKQLFPAIGPEATTFLRVWISALLLLAVYRPWKQGLSRKAIFAVVLYGMSLGAMNLLFYLALERIPLGVAVALEFVGPLSVALFASRKARDFLWALLAAAGIILILPHTDFSQSIDLLGVLFALAAGVCWGLYIIFAKKVGEHIIGGKATALGMFVAALTVTPTSLSHVHFAELDGKIWMMAFFVAILSSALPYSLEMMALRSIPEKTFGVLMSLEPAFAALMGLLFLSENLNGTQWLAIFCVMAASAGSSLTAHNVTPPPQT</sequence>
<feature type="transmembrane region" description="Helical" evidence="6">
    <location>
        <begin position="115"/>
        <end position="132"/>
    </location>
</feature>
<dbReference type="SUPFAM" id="SSF103481">
    <property type="entry name" value="Multidrug resistance efflux transporter EmrE"/>
    <property type="match status" value="2"/>
</dbReference>
<dbReference type="RefSeq" id="WP_277576692.1">
    <property type="nucleotide sequence ID" value="NZ_JANRMI010000001.1"/>
</dbReference>
<evidence type="ECO:0000256" key="2">
    <source>
        <dbReference type="ARBA" id="ARBA00022475"/>
    </source>
</evidence>
<keyword evidence="9" id="KW-1185">Reference proteome</keyword>
<keyword evidence="4 6" id="KW-1133">Transmembrane helix</keyword>
<evidence type="ECO:0000256" key="1">
    <source>
        <dbReference type="ARBA" id="ARBA00004651"/>
    </source>
</evidence>
<feature type="transmembrane region" description="Helical" evidence="6">
    <location>
        <begin position="172"/>
        <end position="189"/>
    </location>
</feature>
<proteinExistence type="predicted"/>
<keyword evidence="2" id="KW-1003">Cell membrane</keyword>
<comment type="subcellular location">
    <subcellularLocation>
        <location evidence="1">Cell membrane</location>
        <topology evidence="1">Multi-pass membrane protein</topology>
    </subcellularLocation>
</comment>
<dbReference type="InterPro" id="IPR037185">
    <property type="entry name" value="EmrE-like"/>
</dbReference>
<dbReference type="InterPro" id="IPR051258">
    <property type="entry name" value="Diverse_Substrate_Transporter"/>
</dbReference>
<feature type="transmembrane region" description="Helical" evidence="6">
    <location>
        <begin position="257"/>
        <end position="277"/>
    </location>
</feature>